<organism evidence="1 2">
    <name type="scientific">Melastoma candidum</name>
    <dbReference type="NCBI Taxonomy" id="119954"/>
    <lineage>
        <taxon>Eukaryota</taxon>
        <taxon>Viridiplantae</taxon>
        <taxon>Streptophyta</taxon>
        <taxon>Embryophyta</taxon>
        <taxon>Tracheophyta</taxon>
        <taxon>Spermatophyta</taxon>
        <taxon>Magnoliopsida</taxon>
        <taxon>eudicotyledons</taxon>
        <taxon>Gunneridae</taxon>
        <taxon>Pentapetalae</taxon>
        <taxon>rosids</taxon>
        <taxon>malvids</taxon>
        <taxon>Myrtales</taxon>
        <taxon>Melastomataceae</taxon>
        <taxon>Melastomatoideae</taxon>
        <taxon>Melastomateae</taxon>
        <taxon>Melastoma</taxon>
    </lineage>
</organism>
<reference evidence="2" key="1">
    <citation type="journal article" date="2023" name="Front. Plant Sci.">
        <title>Chromosomal-level genome assembly of Melastoma candidum provides insights into trichome evolution.</title>
        <authorList>
            <person name="Zhong Y."/>
            <person name="Wu W."/>
            <person name="Sun C."/>
            <person name="Zou P."/>
            <person name="Liu Y."/>
            <person name="Dai S."/>
            <person name="Zhou R."/>
        </authorList>
    </citation>
    <scope>NUCLEOTIDE SEQUENCE [LARGE SCALE GENOMIC DNA]</scope>
</reference>
<keyword evidence="2" id="KW-1185">Reference proteome</keyword>
<proteinExistence type="predicted"/>
<accession>A0ACB9KYB2</accession>
<protein>
    <submittedName>
        <fullName evidence="1">Uncharacterized protein</fullName>
    </submittedName>
</protein>
<evidence type="ECO:0000313" key="2">
    <source>
        <dbReference type="Proteomes" id="UP001057402"/>
    </source>
</evidence>
<dbReference type="Proteomes" id="UP001057402">
    <property type="component" value="Chromosome 12"/>
</dbReference>
<gene>
    <name evidence="1" type="ORF">MLD38_038258</name>
</gene>
<name>A0ACB9KYB2_9MYRT</name>
<evidence type="ECO:0000313" key="1">
    <source>
        <dbReference type="EMBL" id="KAI4302524.1"/>
    </source>
</evidence>
<sequence length="645" mass="71370">MFRWLLPSFLLLLRPTSSDLDLVPSTSSSSSSSLSTPSLGNIHGHFKDPVESRPTTTHFELNRPLTSLDKVHPHTPPTCTLTFHLLPHHPSPYSPPAAHGCTPSSSTWSLVFLRFLGSVTTHPLQSPSNDILSLWVGGVEVLRTTVPESPGLTASWETLKDITAYSSLLRDPSTLLCTTSSAVSSSYRVELTITYYGIGRVDPVVKANLPAIVYRYEYLNRLAKSLLVMGNNEKVLPEEGPNTSELSDHYENHTSPGHHSPPADLIIPVNRENGSWNRISGKNSVHSHDIQIPHSAWRASLEVYASAHGSDEFWYSSPPNSYARLMGGRGGEGGKHGSYREIFITIGNKTVAAELPFPLIFSGGINPYFWDPVVGIGAFNVPSYDFELTPFLGLLSDGKSHLLGLGISHSNPYWLLSANLHIWLDPSSADVAAWNIAHYYAPMQFSQKSSFDMLGDGSFESKAKRKVTSSGWVVAPGKGNVTVQVIQELEFKNQVRTSQEDGCLIVSIHQETESERKVTVKLSHTGEVISKMSVERKYPLSLNIRSCHITELESRFETSLNVSVKEEERRDDWGIGRSYDNRRSSEGWMQVRDSQVITNGTARTLQKISYRDEDGGCYTRMIKVDDRKITGDDTVTRCGGIADVK</sequence>
<dbReference type="EMBL" id="CM042891">
    <property type="protein sequence ID" value="KAI4302524.1"/>
    <property type="molecule type" value="Genomic_DNA"/>
</dbReference>
<comment type="caution">
    <text evidence="1">The sequence shown here is derived from an EMBL/GenBank/DDBJ whole genome shotgun (WGS) entry which is preliminary data.</text>
</comment>